<dbReference type="InterPro" id="IPR033452">
    <property type="entry name" value="GH30_C"/>
</dbReference>
<keyword evidence="8" id="KW-1185">Reference proteome</keyword>
<dbReference type="InterPro" id="IPR017853">
    <property type="entry name" value="GH"/>
</dbReference>
<comment type="similarity">
    <text evidence="1">Belongs to the glycosyl hydrolase 30 family.</text>
</comment>
<dbReference type="PANTHER" id="PTHR11069">
    <property type="entry name" value="GLUCOSYLCERAMIDASE"/>
    <property type="match status" value="1"/>
</dbReference>
<organism evidence="7 8">
    <name type="scientific">Acrasis kona</name>
    <dbReference type="NCBI Taxonomy" id="1008807"/>
    <lineage>
        <taxon>Eukaryota</taxon>
        <taxon>Discoba</taxon>
        <taxon>Heterolobosea</taxon>
        <taxon>Tetramitia</taxon>
        <taxon>Eutetramitia</taxon>
        <taxon>Acrasidae</taxon>
        <taxon>Acrasis</taxon>
    </lineage>
</organism>
<evidence type="ECO:0000259" key="6">
    <source>
        <dbReference type="Pfam" id="PF17189"/>
    </source>
</evidence>
<dbReference type="PANTHER" id="PTHR11069:SF23">
    <property type="entry name" value="LYSOSOMAL ACID GLUCOSYLCERAMIDASE"/>
    <property type="match status" value="1"/>
</dbReference>
<dbReference type="InterPro" id="IPR033453">
    <property type="entry name" value="Glyco_hydro_30_TIM-barrel"/>
</dbReference>
<dbReference type="Proteomes" id="UP001431209">
    <property type="component" value="Unassembled WGS sequence"/>
</dbReference>
<dbReference type="GO" id="GO:0016020">
    <property type="term" value="C:membrane"/>
    <property type="evidence" value="ECO:0007669"/>
    <property type="project" value="GOC"/>
</dbReference>
<sequence>MKIIHTLLIVVLIASAAWCQIEVYETQKETSLRITRGRDLQWSSNDRTANAVLTVDVDSNKQYQPIIGWGGAFTEASAHVFKQLNPQVQDEVMEAYFGPNGLNYTLCRTHMNSCDFSLENYSCDNTTGDFALENFNINRDLRYIVPLIKLAQRKKPSLKWFFTPWSPPAWMKGNGKMDETSKPGLIWKDQYKKTWALFFHKFIQAYKKQGIEFWGVTVQNEPEAITSWDTCYYSKEEERDFVRDYLGPLLRQNYPDLKIMIWDHNRDNIFEWAKTILGDEETAKYVDGTAFHWYVDNLYENVQKTYETYPNKFVLASEACHCPGVKLYDYERGELYARDIIHDLNAGSGGWIDWNILLDSVGGPNHVGNFCDAPLVKDKDQQKIHYQFTYYHLGHFTKFMQVDGKRIFSKVSDRTDKVYSAAVLNPDGRVSLVIQNMSDEDFDVKIQDGSRTAVATIAAHSIKTFRYQK</sequence>
<feature type="domain" description="Glycosyl hydrolase family 30 beta sandwich" evidence="6">
    <location>
        <begin position="405"/>
        <end position="465"/>
    </location>
</feature>
<dbReference type="GO" id="GO:0006680">
    <property type="term" value="P:glucosylceramide catabolic process"/>
    <property type="evidence" value="ECO:0007669"/>
    <property type="project" value="TreeGrafter"/>
</dbReference>
<evidence type="ECO:0000313" key="7">
    <source>
        <dbReference type="EMBL" id="KAL0492027.1"/>
    </source>
</evidence>
<gene>
    <name evidence="7" type="ORF">AKO1_000440</name>
</gene>
<dbReference type="PRINTS" id="PR00843">
    <property type="entry name" value="GLHYDRLASE30"/>
</dbReference>
<dbReference type="Gene3D" id="3.20.20.80">
    <property type="entry name" value="Glycosidases"/>
    <property type="match status" value="1"/>
</dbReference>
<dbReference type="AlphaFoldDB" id="A0AAW2ZSE4"/>
<dbReference type="GO" id="GO:0004348">
    <property type="term" value="F:glucosylceramidase activity"/>
    <property type="evidence" value="ECO:0007669"/>
    <property type="project" value="InterPro"/>
</dbReference>
<dbReference type="SUPFAM" id="SSF51445">
    <property type="entry name" value="(Trans)glycosidases"/>
    <property type="match status" value="1"/>
</dbReference>
<evidence type="ECO:0000256" key="3">
    <source>
        <dbReference type="ARBA" id="ARBA00022801"/>
    </source>
</evidence>
<comment type="caution">
    <text evidence="7">The sequence shown here is derived from an EMBL/GenBank/DDBJ whole genome shotgun (WGS) entry which is preliminary data.</text>
</comment>
<dbReference type="EMBL" id="JAOPGA020001898">
    <property type="protein sequence ID" value="KAL0492027.1"/>
    <property type="molecule type" value="Genomic_DNA"/>
</dbReference>
<feature type="signal peptide" evidence="4">
    <location>
        <begin position="1"/>
        <end position="19"/>
    </location>
</feature>
<evidence type="ECO:0000256" key="2">
    <source>
        <dbReference type="ARBA" id="ARBA00022729"/>
    </source>
</evidence>
<dbReference type="Gene3D" id="2.60.40.1180">
    <property type="entry name" value="Golgi alpha-mannosidase II"/>
    <property type="match status" value="1"/>
</dbReference>
<keyword evidence="3" id="KW-0378">Hydrolase</keyword>
<dbReference type="Pfam" id="PF17189">
    <property type="entry name" value="Glyco_hydro_30C"/>
    <property type="match status" value="1"/>
</dbReference>
<evidence type="ECO:0000313" key="8">
    <source>
        <dbReference type="Proteomes" id="UP001431209"/>
    </source>
</evidence>
<reference evidence="7 8" key="1">
    <citation type="submission" date="2024-03" db="EMBL/GenBank/DDBJ databases">
        <title>The Acrasis kona genome and developmental transcriptomes reveal deep origins of eukaryotic multicellular pathways.</title>
        <authorList>
            <person name="Sheikh S."/>
            <person name="Fu C.-J."/>
            <person name="Brown M.W."/>
            <person name="Baldauf S.L."/>
        </authorList>
    </citation>
    <scope>NUCLEOTIDE SEQUENCE [LARGE SCALE GENOMIC DNA]</scope>
    <source>
        <strain evidence="7 8">ATCC MYA-3509</strain>
    </source>
</reference>
<feature type="chain" id="PRO_5043699827" evidence="4">
    <location>
        <begin position="20"/>
        <end position="469"/>
    </location>
</feature>
<evidence type="ECO:0000256" key="1">
    <source>
        <dbReference type="ARBA" id="ARBA00005382"/>
    </source>
</evidence>
<evidence type="ECO:0000256" key="4">
    <source>
        <dbReference type="SAM" id="SignalP"/>
    </source>
</evidence>
<dbReference type="Pfam" id="PF02055">
    <property type="entry name" value="Glyco_hydro_30"/>
    <property type="match status" value="1"/>
</dbReference>
<protein>
    <submittedName>
        <fullName evidence="7">Glucosylceramidase</fullName>
    </submittedName>
</protein>
<dbReference type="InterPro" id="IPR001139">
    <property type="entry name" value="Glyco_hydro_30"/>
</dbReference>
<feature type="domain" description="Glycosyl hydrolase family 30 TIM-barrel" evidence="5">
    <location>
        <begin position="67"/>
        <end position="400"/>
    </location>
</feature>
<keyword evidence="2 4" id="KW-0732">Signal</keyword>
<dbReference type="InterPro" id="IPR013780">
    <property type="entry name" value="Glyco_hydro_b"/>
</dbReference>
<accession>A0AAW2ZSE4</accession>
<proteinExistence type="inferred from homology"/>
<name>A0AAW2ZSE4_9EUKA</name>
<evidence type="ECO:0000259" key="5">
    <source>
        <dbReference type="Pfam" id="PF02055"/>
    </source>
</evidence>